<comment type="caution">
    <text evidence="10">The sequence shown here is derived from an EMBL/GenBank/DDBJ whole genome shotgun (WGS) entry which is preliminary data.</text>
</comment>
<evidence type="ECO:0000259" key="9">
    <source>
        <dbReference type="Pfam" id="PF12704"/>
    </source>
</evidence>
<accession>A0A0A2EZZ0</accession>
<feature type="transmembrane region" description="Helical" evidence="7">
    <location>
        <begin position="27"/>
        <end position="49"/>
    </location>
</feature>
<comment type="subcellular location">
    <subcellularLocation>
        <location evidence="1">Cell membrane</location>
        <topology evidence="1">Multi-pass membrane protein</topology>
    </subcellularLocation>
</comment>
<evidence type="ECO:0000256" key="3">
    <source>
        <dbReference type="ARBA" id="ARBA00022475"/>
    </source>
</evidence>
<evidence type="ECO:0000256" key="5">
    <source>
        <dbReference type="ARBA" id="ARBA00022989"/>
    </source>
</evidence>
<keyword evidence="6 7" id="KW-0472">Membrane</keyword>
<evidence type="ECO:0000256" key="1">
    <source>
        <dbReference type="ARBA" id="ARBA00004651"/>
    </source>
</evidence>
<evidence type="ECO:0000259" key="8">
    <source>
        <dbReference type="Pfam" id="PF02687"/>
    </source>
</evidence>
<keyword evidence="11" id="KW-1185">Reference proteome</keyword>
<evidence type="ECO:0000256" key="2">
    <source>
        <dbReference type="ARBA" id="ARBA00005236"/>
    </source>
</evidence>
<evidence type="ECO:0000313" key="10">
    <source>
        <dbReference type="EMBL" id="KGN83240.1"/>
    </source>
</evidence>
<proteinExistence type="inferred from homology"/>
<reference evidence="10 11" key="1">
    <citation type="submission" date="2014-08" db="EMBL/GenBank/DDBJ databases">
        <title>Porphyromonas cangingivalis strain:COT-109_OH1386 Genome sequencing.</title>
        <authorList>
            <person name="Wallis C."/>
            <person name="Deusch O."/>
            <person name="O'Flynn C."/>
            <person name="Davis I."/>
            <person name="Jospin G."/>
            <person name="Darling A.E."/>
            <person name="Coil D.A."/>
            <person name="Alexiev A."/>
            <person name="Horsfall A."/>
            <person name="Kirkwood N."/>
            <person name="Harris S."/>
            <person name="Eisen J.A."/>
        </authorList>
    </citation>
    <scope>NUCLEOTIDE SEQUENCE [LARGE SCALE GENOMIC DNA]</scope>
    <source>
        <strain evidence="11">COT-109 OH1386</strain>
    </source>
</reference>
<dbReference type="STRING" id="36874.HQ34_08285"/>
<dbReference type="eggNOG" id="COG4591">
    <property type="taxonomic scope" value="Bacteria"/>
</dbReference>
<dbReference type="Pfam" id="PF12704">
    <property type="entry name" value="MacB_PCD"/>
    <property type="match status" value="1"/>
</dbReference>
<dbReference type="Pfam" id="PF02687">
    <property type="entry name" value="FtsX"/>
    <property type="match status" value="1"/>
</dbReference>
<dbReference type="PANTHER" id="PTHR30489">
    <property type="entry name" value="LIPOPROTEIN-RELEASING SYSTEM TRANSMEMBRANE PROTEIN LOLE"/>
    <property type="match status" value="1"/>
</dbReference>
<dbReference type="OrthoDB" id="1522670at2"/>
<dbReference type="GO" id="GO:0044874">
    <property type="term" value="P:lipoprotein localization to outer membrane"/>
    <property type="evidence" value="ECO:0007669"/>
    <property type="project" value="TreeGrafter"/>
</dbReference>
<evidence type="ECO:0000256" key="7">
    <source>
        <dbReference type="SAM" id="Phobius"/>
    </source>
</evidence>
<dbReference type="Proteomes" id="UP000030125">
    <property type="component" value="Unassembled WGS sequence"/>
</dbReference>
<keyword evidence="5 7" id="KW-1133">Transmembrane helix</keyword>
<dbReference type="InterPro" id="IPR051447">
    <property type="entry name" value="Lipoprotein-release_system"/>
</dbReference>
<organism evidence="10 11">
    <name type="scientific">Porphyromonas cangingivalis</name>
    <dbReference type="NCBI Taxonomy" id="36874"/>
    <lineage>
        <taxon>Bacteria</taxon>
        <taxon>Pseudomonadati</taxon>
        <taxon>Bacteroidota</taxon>
        <taxon>Bacteroidia</taxon>
        <taxon>Bacteroidales</taxon>
        <taxon>Porphyromonadaceae</taxon>
        <taxon>Porphyromonas</taxon>
    </lineage>
</organism>
<dbReference type="GO" id="GO:0098797">
    <property type="term" value="C:plasma membrane protein complex"/>
    <property type="evidence" value="ECO:0007669"/>
    <property type="project" value="TreeGrafter"/>
</dbReference>
<keyword evidence="4 7" id="KW-0812">Transmembrane</keyword>
<keyword evidence="3" id="KW-1003">Cell membrane</keyword>
<feature type="domain" description="MacB-like periplasmic core" evidence="9">
    <location>
        <begin position="31"/>
        <end position="244"/>
    </location>
</feature>
<feature type="transmembrane region" description="Helical" evidence="7">
    <location>
        <begin position="288"/>
        <end position="310"/>
    </location>
</feature>
<comment type="similarity">
    <text evidence="2">Belongs to the ABC-4 integral membrane protein family. LolC/E subfamily.</text>
</comment>
<dbReference type="InterPro" id="IPR003838">
    <property type="entry name" value="ABC3_permease_C"/>
</dbReference>
<protein>
    <submittedName>
        <fullName evidence="10">Uncharacterized protein</fullName>
    </submittedName>
</protein>
<feature type="transmembrane region" description="Helical" evidence="7">
    <location>
        <begin position="340"/>
        <end position="359"/>
    </location>
</feature>
<name>A0A0A2EZZ0_PORCN</name>
<evidence type="ECO:0000256" key="6">
    <source>
        <dbReference type="ARBA" id="ARBA00023136"/>
    </source>
</evidence>
<dbReference type="InterPro" id="IPR025857">
    <property type="entry name" value="MacB_PCD"/>
</dbReference>
<evidence type="ECO:0000313" key="11">
    <source>
        <dbReference type="Proteomes" id="UP000030125"/>
    </source>
</evidence>
<evidence type="ECO:0000256" key="4">
    <source>
        <dbReference type="ARBA" id="ARBA00022692"/>
    </source>
</evidence>
<feature type="transmembrane region" description="Helical" evidence="7">
    <location>
        <begin position="379"/>
        <end position="403"/>
    </location>
</feature>
<dbReference type="AlphaFoldDB" id="A0A0A2EZZ0"/>
<dbReference type="RefSeq" id="WP_036849809.1">
    <property type="nucleotide sequence ID" value="NZ_JQJD01000001.1"/>
</dbReference>
<sequence length="420" mass="47270">MGFLHRFIANRFLYREGSDGGRKSLPVVRISAIGIALGVVLILLSIFIVRGFKLEIRDRINGFVGHLKIFHPDNAHNQYTQPLLTPSALLGEMRAIVTPIDPKGGVYTFADQMGVIKTDSTYSGVIIHGVDSLYDAEFFKKYLLRGECPTFGSDEDSRILISSHVANYLDVDVGQTVMTYFFDGERLKVRKFDIAGVYRTGFKDYDENIAIGNIRDVRSVLDWSEEQSGGMEVKLSDDRLSDRVYDNLYDLLLQRVNTGGERYTMLTARDMNPAMYGWVDLLDTNVRLILILMITVAAMTMITGVIVIILERVRAIATLKALGQRNHSLRQVFHHVAVRILLKGLLWGNAVALLIGALQSHFKLVKLDAAQYYIDYVPIHISIWAILLTNLITIVALYLIIFVPTMIIANIRPAEGVRFD</sequence>
<dbReference type="EMBL" id="JQJD01000001">
    <property type="protein sequence ID" value="KGN83240.1"/>
    <property type="molecule type" value="Genomic_DNA"/>
</dbReference>
<feature type="domain" description="ABC3 transporter permease C-terminal" evidence="8">
    <location>
        <begin position="288"/>
        <end position="412"/>
    </location>
</feature>
<gene>
    <name evidence="10" type="ORF">HQ35_00250</name>
</gene>
<dbReference type="PANTHER" id="PTHR30489:SF0">
    <property type="entry name" value="LIPOPROTEIN-RELEASING SYSTEM TRANSMEMBRANE PROTEIN LOLE"/>
    <property type="match status" value="1"/>
</dbReference>